<dbReference type="EMBL" id="JAQIBC010000006">
    <property type="protein sequence ID" value="MDM5264218.1"/>
    <property type="molecule type" value="Genomic_DNA"/>
</dbReference>
<dbReference type="SMART" id="SM00388">
    <property type="entry name" value="HisKA"/>
    <property type="match status" value="1"/>
</dbReference>
<accession>A0ABT7QT15</accession>
<keyword evidence="6" id="KW-1133">Transmembrane helix</keyword>
<keyword evidence="10" id="KW-1185">Reference proteome</keyword>
<dbReference type="CDD" id="cd16922">
    <property type="entry name" value="HATPase_EvgS-ArcB-TorS-like"/>
    <property type="match status" value="1"/>
</dbReference>
<gene>
    <name evidence="9" type="ORF">PF327_08430</name>
</gene>
<dbReference type="SUPFAM" id="SSF52172">
    <property type="entry name" value="CheY-like"/>
    <property type="match status" value="1"/>
</dbReference>
<dbReference type="InterPro" id="IPR003594">
    <property type="entry name" value="HATPase_dom"/>
</dbReference>
<keyword evidence="4" id="KW-0902">Two-component regulatory system</keyword>
<dbReference type="Pfam" id="PF08376">
    <property type="entry name" value="NIT"/>
    <property type="match status" value="1"/>
</dbReference>
<comment type="catalytic activity">
    <reaction evidence="1">
        <text>ATP + protein L-histidine = ADP + protein N-phospho-L-histidine.</text>
        <dbReference type="EC" id="2.7.13.3"/>
    </reaction>
</comment>
<reference evidence="9" key="1">
    <citation type="submission" date="2023-01" db="EMBL/GenBank/DDBJ databases">
        <title>Sulfurovum sp. XTW-4 genome assembly.</title>
        <authorList>
            <person name="Wang J."/>
        </authorList>
    </citation>
    <scope>NUCLEOTIDE SEQUENCE</scope>
    <source>
        <strain evidence="9">XTW-4</strain>
    </source>
</reference>
<evidence type="ECO:0000313" key="10">
    <source>
        <dbReference type="Proteomes" id="UP001169066"/>
    </source>
</evidence>
<dbReference type="InterPro" id="IPR004358">
    <property type="entry name" value="Sig_transdc_His_kin-like_C"/>
</dbReference>
<dbReference type="Gene3D" id="1.10.287.130">
    <property type="match status" value="1"/>
</dbReference>
<evidence type="ECO:0000259" key="7">
    <source>
        <dbReference type="PROSITE" id="PS50109"/>
    </source>
</evidence>
<protein>
    <recommendedName>
        <fullName evidence="2">histidine kinase</fullName>
        <ecNumber evidence="2">2.7.13.3</ecNumber>
    </recommendedName>
</protein>
<dbReference type="SUPFAM" id="SSF47384">
    <property type="entry name" value="Homodimeric domain of signal transducing histidine kinase"/>
    <property type="match status" value="1"/>
</dbReference>
<keyword evidence="9" id="KW-0547">Nucleotide-binding</keyword>
<dbReference type="InterPro" id="IPR036890">
    <property type="entry name" value="HATPase_C_sf"/>
</dbReference>
<dbReference type="InterPro" id="IPR005467">
    <property type="entry name" value="His_kinase_dom"/>
</dbReference>
<dbReference type="CDD" id="cd17546">
    <property type="entry name" value="REC_hyHK_CKI1_RcsC-like"/>
    <property type="match status" value="1"/>
</dbReference>
<dbReference type="Pfam" id="PF00072">
    <property type="entry name" value="Response_reg"/>
    <property type="match status" value="1"/>
</dbReference>
<keyword evidence="6" id="KW-0812">Transmembrane</keyword>
<keyword evidence="6" id="KW-0472">Membrane</keyword>
<keyword evidence="9" id="KW-0067">ATP-binding</keyword>
<name>A0ABT7QT15_9BACT</name>
<evidence type="ECO:0000313" key="9">
    <source>
        <dbReference type="EMBL" id="MDM5264218.1"/>
    </source>
</evidence>
<dbReference type="Pfam" id="PF00512">
    <property type="entry name" value="HisKA"/>
    <property type="match status" value="1"/>
</dbReference>
<dbReference type="Proteomes" id="UP001169066">
    <property type="component" value="Unassembled WGS sequence"/>
</dbReference>
<dbReference type="InterPro" id="IPR036097">
    <property type="entry name" value="HisK_dim/P_sf"/>
</dbReference>
<sequence length="876" mass="100239">MKILKNKLILTLFMLVIIGISAVTSYYTYLSYQRYVAAQNNAQVSLFMKHFESVMKNIIDERVQSATYLVTHNKDDLRKLKESRVKTDQNLLELDAFNKQNEHFTRYRTYSKQATEALELIRRDVDDLHDNSSEMYHDKVFIPLFTILQDVTTAEQSEIKKSYLMMYQNYTLLKENTVQENILISSILLGSRTISYEKRELWEQFIDKDTLPQFYTLADNDIALKLSELFSVEKYKSIMSDERDMISYESRSGKYSVSPLGWSNQIDIKMDYFKKVQSLLRDQIQTINKETITQQGEVLAWYGGATLLLVLVLLKLFSLFSKIEDNTQISEETLRDIKLVLNENQQSELQRLIRNGKFDHIYRFLLKTIKDGNQTKDLFLASMSHEIRTPLNGILGFTQLLKETDVSEEQAEFISVIEKSSENLLTIVNDILDLSKIKAQKIELEAIEFDPVDAFESAVESYAAKAAENHIDFNIFLDPTLPTLLIGDPTKISQVIVNLVSNAIKFTSTNGEVSVSIKKLFEDENKVNVNFEVSDTGIGLTKEQQGKIFEAFSQADVSTSRKYGGTGLGLSISGKFIDHMGGKLSIRSVKDEGSTFYFTLALQKPKSATKREVNDMSAYTVGILNSHIDTEYYINENLETYIAYTGATIKRYTDDSLLALKGTSQLPDILFVDHKFRQRDDELKPFLDLDTKIVVLSTGDQKKNLKRYTSQIDKILYKPVNFTKTLRMLNEKEDSSETKENLTFKNVHVLVAEDNKINQKLILNVLGRLGIEVTIANNGQEALEQRMKHEYDMIFMDIEMPVMGGMEATGQIISYERKNHKSHIPIVALTANALAGDREKYMSAGMDSYLSKPIDLGALNHLFETYFEDRIIQQDA</sequence>
<dbReference type="PANTHER" id="PTHR45339">
    <property type="entry name" value="HYBRID SIGNAL TRANSDUCTION HISTIDINE KINASE J"/>
    <property type="match status" value="1"/>
</dbReference>
<evidence type="ECO:0000256" key="2">
    <source>
        <dbReference type="ARBA" id="ARBA00012438"/>
    </source>
</evidence>
<feature type="transmembrane region" description="Helical" evidence="6">
    <location>
        <begin position="299"/>
        <end position="320"/>
    </location>
</feature>
<evidence type="ECO:0000256" key="1">
    <source>
        <dbReference type="ARBA" id="ARBA00000085"/>
    </source>
</evidence>
<feature type="domain" description="Response regulatory" evidence="8">
    <location>
        <begin position="748"/>
        <end position="867"/>
    </location>
</feature>
<dbReference type="InterPro" id="IPR001789">
    <property type="entry name" value="Sig_transdc_resp-reg_receiver"/>
</dbReference>
<evidence type="ECO:0000256" key="5">
    <source>
        <dbReference type="PROSITE-ProRule" id="PRU00169"/>
    </source>
</evidence>
<evidence type="ECO:0000256" key="6">
    <source>
        <dbReference type="SAM" id="Phobius"/>
    </source>
</evidence>
<dbReference type="SUPFAM" id="SSF55874">
    <property type="entry name" value="ATPase domain of HSP90 chaperone/DNA topoisomerase II/histidine kinase"/>
    <property type="match status" value="1"/>
</dbReference>
<organism evidence="9 10">
    <name type="scientific">Sulfurovum xiamenensis</name>
    <dbReference type="NCBI Taxonomy" id="3019066"/>
    <lineage>
        <taxon>Bacteria</taxon>
        <taxon>Pseudomonadati</taxon>
        <taxon>Campylobacterota</taxon>
        <taxon>Epsilonproteobacteria</taxon>
        <taxon>Campylobacterales</taxon>
        <taxon>Sulfurovaceae</taxon>
        <taxon>Sulfurovum</taxon>
    </lineage>
</organism>
<dbReference type="InterPro" id="IPR013587">
    <property type="entry name" value="Nitrate/nitrite_sensing"/>
</dbReference>
<dbReference type="InterPro" id="IPR003661">
    <property type="entry name" value="HisK_dim/P_dom"/>
</dbReference>
<dbReference type="PROSITE" id="PS50109">
    <property type="entry name" value="HIS_KIN"/>
    <property type="match status" value="1"/>
</dbReference>
<dbReference type="RefSeq" id="WP_289402139.1">
    <property type="nucleotide sequence ID" value="NZ_JAQIBC010000006.1"/>
</dbReference>
<dbReference type="Gene3D" id="3.40.50.2300">
    <property type="match status" value="1"/>
</dbReference>
<feature type="modified residue" description="4-aspartylphosphate" evidence="5">
    <location>
        <position position="797"/>
    </location>
</feature>
<evidence type="ECO:0000259" key="8">
    <source>
        <dbReference type="PROSITE" id="PS50110"/>
    </source>
</evidence>
<comment type="caution">
    <text evidence="9">The sequence shown here is derived from an EMBL/GenBank/DDBJ whole genome shotgun (WGS) entry which is preliminary data.</text>
</comment>
<dbReference type="PRINTS" id="PR00344">
    <property type="entry name" value="BCTRLSENSOR"/>
</dbReference>
<evidence type="ECO:0000256" key="3">
    <source>
        <dbReference type="ARBA" id="ARBA00022553"/>
    </source>
</evidence>
<feature type="domain" description="Histidine kinase" evidence="7">
    <location>
        <begin position="382"/>
        <end position="604"/>
    </location>
</feature>
<proteinExistence type="predicted"/>
<dbReference type="EC" id="2.7.13.3" evidence="2"/>
<evidence type="ECO:0000256" key="4">
    <source>
        <dbReference type="ARBA" id="ARBA00023012"/>
    </source>
</evidence>
<dbReference type="InterPro" id="IPR011006">
    <property type="entry name" value="CheY-like_superfamily"/>
</dbReference>
<dbReference type="GO" id="GO:0005524">
    <property type="term" value="F:ATP binding"/>
    <property type="evidence" value="ECO:0007669"/>
    <property type="project" value="UniProtKB-KW"/>
</dbReference>
<keyword evidence="3 5" id="KW-0597">Phosphoprotein</keyword>
<dbReference type="SMART" id="SM00448">
    <property type="entry name" value="REC"/>
    <property type="match status" value="1"/>
</dbReference>
<dbReference type="CDD" id="cd00082">
    <property type="entry name" value="HisKA"/>
    <property type="match status" value="1"/>
</dbReference>
<dbReference type="Gene3D" id="3.30.565.10">
    <property type="entry name" value="Histidine kinase-like ATPase, C-terminal domain"/>
    <property type="match status" value="1"/>
</dbReference>
<dbReference type="Pfam" id="PF02518">
    <property type="entry name" value="HATPase_c"/>
    <property type="match status" value="1"/>
</dbReference>
<dbReference type="PROSITE" id="PS50110">
    <property type="entry name" value="RESPONSE_REGULATORY"/>
    <property type="match status" value="1"/>
</dbReference>
<dbReference type="PANTHER" id="PTHR45339:SF1">
    <property type="entry name" value="HYBRID SIGNAL TRANSDUCTION HISTIDINE KINASE J"/>
    <property type="match status" value="1"/>
</dbReference>
<dbReference type="SMART" id="SM00387">
    <property type="entry name" value="HATPase_c"/>
    <property type="match status" value="1"/>
</dbReference>